<dbReference type="EMBL" id="QWKP01000118">
    <property type="protein sequence ID" value="RHA44087.1"/>
    <property type="molecule type" value="Genomic_DNA"/>
</dbReference>
<dbReference type="PANTHER" id="PTHR37816:SF1">
    <property type="entry name" value="TOXIN"/>
    <property type="match status" value="1"/>
</dbReference>
<sequence>MTGFAARRVRVVGNSGAGKSTFARALADRLGIPRLELDAFFWDAGWTKRDPDEARRLIRDAVADAPDGWVADGNWTGRVGDSLDGVEAWVWLDFPRRVVIPRVVRRTLCRGISRAELWHGNREDLRSLLSRDPHRNIVMWSWTAHRPTRERYAELARTAPVVRLRTPREATRWLDAV</sequence>
<accession>A0A413RQ55</accession>
<dbReference type="InterPro" id="IPR027417">
    <property type="entry name" value="P-loop_NTPase"/>
</dbReference>
<dbReference type="InterPro" id="IPR052922">
    <property type="entry name" value="Cytidylate_Kinase-2"/>
</dbReference>
<dbReference type="AlphaFoldDB" id="A0A413RQ55"/>
<dbReference type="SUPFAM" id="SSF52540">
    <property type="entry name" value="P-loop containing nucleoside triphosphate hydrolases"/>
    <property type="match status" value="1"/>
</dbReference>
<comment type="caution">
    <text evidence="1">The sequence shown here is derived from an EMBL/GenBank/DDBJ whole genome shotgun (WGS) entry which is preliminary data.</text>
</comment>
<reference evidence="1 2" key="1">
    <citation type="submission" date="2018-08" db="EMBL/GenBank/DDBJ databases">
        <title>Cellulomonas rhizosphaerae sp. nov., a novel actinomycete isolated from soil.</title>
        <authorList>
            <person name="Tian Y."/>
        </authorList>
    </citation>
    <scope>NUCLEOTIDE SEQUENCE [LARGE SCALE GENOMIC DNA]</scope>
    <source>
        <strain evidence="1 2">NEAU-TCZ24</strain>
    </source>
</reference>
<dbReference type="Gene3D" id="3.40.50.300">
    <property type="entry name" value="P-loop containing nucleotide triphosphate hydrolases"/>
    <property type="match status" value="1"/>
</dbReference>
<name>A0A413RQ55_9CELL</name>
<organism evidence="1 2">
    <name type="scientific">Cellulomonas rhizosphaerae</name>
    <dbReference type="NCBI Taxonomy" id="2293719"/>
    <lineage>
        <taxon>Bacteria</taxon>
        <taxon>Bacillati</taxon>
        <taxon>Actinomycetota</taxon>
        <taxon>Actinomycetes</taxon>
        <taxon>Micrococcales</taxon>
        <taxon>Cellulomonadaceae</taxon>
        <taxon>Cellulomonas</taxon>
    </lineage>
</organism>
<protein>
    <submittedName>
        <fullName evidence="1">Toxin</fullName>
    </submittedName>
</protein>
<dbReference type="OrthoDB" id="3199600at2"/>
<evidence type="ECO:0000313" key="2">
    <source>
        <dbReference type="Proteomes" id="UP000283374"/>
    </source>
</evidence>
<gene>
    <name evidence="1" type="ORF">D1825_03070</name>
</gene>
<evidence type="ECO:0000313" key="1">
    <source>
        <dbReference type="EMBL" id="RHA44087.1"/>
    </source>
</evidence>
<proteinExistence type="predicted"/>
<keyword evidence="2" id="KW-1185">Reference proteome</keyword>
<dbReference type="PANTHER" id="PTHR37816">
    <property type="entry name" value="YALI0E33011P"/>
    <property type="match status" value="1"/>
</dbReference>
<dbReference type="Proteomes" id="UP000283374">
    <property type="component" value="Unassembled WGS sequence"/>
</dbReference>